<organism evidence="1 2">
    <name type="scientific">Rousettus aegyptiacus</name>
    <name type="common">Egyptian fruit bat</name>
    <name type="synonym">Pteropus aegyptiacus</name>
    <dbReference type="NCBI Taxonomy" id="9407"/>
    <lineage>
        <taxon>Eukaryota</taxon>
        <taxon>Metazoa</taxon>
        <taxon>Chordata</taxon>
        <taxon>Craniata</taxon>
        <taxon>Vertebrata</taxon>
        <taxon>Euteleostomi</taxon>
        <taxon>Mammalia</taxon>
        <taxon>Eutheria</taxon>
        <taxon>Laurasiatheria</taxon>
        <taxon>Chiroptera</taxon>
        <taxon>Yinpterochiroptera</taxon>
        <taxon>Pteropodoidea</taxon>
        <taxon>Pteropodidae</taxon>
        <taxon>Rousettinae</taxon>
        <taxon>Rousettus</taxon>
    </lineage>
</organism>
<sequence>MELLSDTKTETQKSSKTWPTVTQLVCGRAGIHPQVLLDLQATFLNTGLSRFMQGACLSPQLQLSSSPPPTTLSSSHTELLVLLGPHCATSYLPALAHAGLSAWHTCPPFPWPCLQTPAESLDTPFDAPGLDAVTTAWSCRWPCMRLYL</sequence>
<dbReference type="AlphaFoldDB" id="A0A7J8EZR2"/>
<reference evidence="1 2" key="1">
    <citation type="journal article" date="2020" name="Nature">
        <title>Six reference-quality genomes reveal evolution of bat adaptations.</title>
        <authorList>
            <person name="Jebb D."/>
            <person name="Huang Z."/>
            <person name="Pippel M."/>
            <person name="Hughes G.M."/>
            <person name="Lavrichenko K."/>
            <person name="Devanna P."/>
            <person name="Winkler S."/>
            <person name="Jermiin L.S."/>
            <person name="Skirmuntt E.C."/>
            <person name="Katzourakis A."/>
            <person name="Burkitt-Gray L."/>
            <person name="Ray D.A."/>
            <person name="Sullivan K.A.M."/>
            <person name="Roscito J.G."/>
            <person name="Kirilenko B.M."/>
            <person name="Davalos L.M."/>
            <person name="Corthals A.P."/>
            <person name="Power M.L."/>
            <person name="Jones G."/>
            <person name="Ransome R.D."/>
            <person name="Dechmann D.K.N."/>
            <person name="Locatelli A.G."/>
            <person name="Puechmaille S.J."/>
            <person name="Fedrigo O."/>
            <person name="Jarvis E.D."/>
            <person name="Hiller M."/>
            <person name="Vernes S.C."/>
            <person name="Myers E.W."/>
            <person name="Teeling E.C."/>
        </authorList>
    </citation>
    <scope>NUCLEOTIDE SEQUENCE [LARGE SCALE GENOMIC DNA]</scope>
    <source>
        <strain evidence="1">MRouAeg1</strain>
        <tissue evidence="1">Muscle</tissue>
    </source>
</reference>
<name>A0A7J8EZR2_ROUAE</name>
<evidence type="ECO:0000313" key="1">
    <source>
        <dbReference type="EMBL" id="KAF6440988.1"/>
    </source>
</evidence>
<proteinExistence type="predicted"/>
<protein>
    <submittedName>
        <fullName evidence="1">Uncharacterized protein</fullName>
    </submittedName>
</protein>
<dbReference type="EMBL" id="JACASE010000008">
    <property type="protein sequence ID" value="KAF6440988.1"/>
    <property type="molecule type" value="Genomic_DNA"/>
</dbReference>
<comment type="caution">
    <text evidence="1">The sequence shown here is derived from an EMBL/GenBank/DDBJ whole genome shotgun (WGS) entry which is preliminary data.</text>
</comment>
<gene>
    <name evidence="1" type="ORF">HJG63_012219</name>
</gene>
<keyword evidence="2" id="KW-1185">Reference proteome</keyword>
<dbReference type="Proteomes" id="UP000593571">
    <property type="component" value="Unassembled WGS sequence"/>
</dbReference>
<accession>A0A7J8EZR2</accession>
<evidence type="ECO:0000313" key="2">
    <source>
        <dbReference type="Proteomes" id="UP000593571"/>
    </source>
</evidence>